<sequence>MKVELKTELDEIQKAEQQLAQRKNAVRSAGIAECRKLIKMLDLTPADIFGETVAPEKAKRERVVYVNPDDPSQTCSNFGRKPDWFKKLRAEGREIPRLQ</sequence>
<protein>
    <recommendedName>
        <fullName evidence="3">Histone-like protein H-NS C-terminal domain-containing protein</fullName>
    </recommendedName>
</protein>
<dbReference type="Proteomes" id="UP000271003">
    <property type="component" value="Chromosome"/>
</dbReference>
<dbReference type="EMBL" id="AP018786">
    <property type="protein sequence ID" value="BBF23299.1"/>
    <property type="molecule type" value="Genomic_DNA"/>
</dbReference>
<dbReference type="KEGG" id="sutt:SUTMEG_11900"/>
<evidence type="ECO:0008006" key="3">
    <source>
        <dbReference type="Google" id="ProtNLM"/>
    </source>
</evidence>
<dbReference type="RefSeq" id="WP_120176926.1">
    <property type="nucleotide sequence ID" value="NZ_AP018786.1"/>
</dbReference>
<name>A0A2Z6IA65_9BURK</name>
<reference evidence="1 2" key="1">
    <citation type="journal article" date="2018" name="Int. J. Syst. Evol. Microbiol.">
        <title>Mesosutterella multiformis gen. nov., sp. nov., a member of the family Sutterellaceae and Sutterella megalosphaeroides sp. nov., isolated from human faeces.</title>
        <authorList>
            <person name="Sakamoto M."/>
            <person name="Ikeyama N."/>
            <person name="Kunihiro T."/>
            <person name="Iino T."/>
            <person name="Yuki M."/>
            <person name="Ohkuma M."/>
        </authorList>
    </citation>
    <scope>NUCLEOTIDE SEQUENCE [LARGE SCALE GENOMIC DNA]</scope>
    <source>
        <strain evidence="1 2">6FBBBH3</strain>
    </source>
</reference>
<accession>A0A2Z6IA65</accession>
<dbReference type="AlphaFoldDB" id="A0A2Z6IA65"/>
<dbReference type="OrthoDB" id="5297879at2"/>
<organism evidence="1 2">
    <name type="scientific">Sutterella megalosphaeroides</name>
    <dbReference type="NCBI Taxonomy" id="2494234"/>
    <lineage>
        <taxon>Bacteria</taxon>
        <taxon>Pseudomonadati</taxon>
        <taxon>Pseudomonadota</taxon>
        <taxon>Betaproteobacteria</taxon>
        <taxon>Burkholderiales</taxon>
        <taxon>Sutterellaceae</taxon>
        <taxon>Sutterella</taxon>
    </lineage>
</organism>
<evidence type="ECO:0000313" key="2">
    <source>
        <dbReference type="Proteomes" id="UP000271003"/>
    </source>
</evidence>
<evidence type="ECO:0000313" key="1">
    <source>
        <dbReference type="EMBL" id="BBF23299.1"/>
    </source>
</evidence>
<gene>
    <name evidence="1" type="ORF">SUTMEG_11900</name>
</gene>
<keyword evidence="2" id="KW-1185">Reference proteome</keyword>
<proteinExistence type="predicted"/>